<dbReference type="Proteomes" id="UP000070444">
    <property type="component" value="Unassembled WGS sequence"/>
</dbReference>
<protein>
    <submittedName>
        <fullName evidence="2">Uncharacterized protein</fullName>
    </submittedName>
</protein>
<reference evidence="2 3" key="1">
    <citation type="journal article" date="2015" name="Genome Biol. Evol.">
        <title>Phylogenomic analyses indicate that early fungi evolved digesting cell walls of algal ancestors of land plants.</title>
        <authorList>
            <person name="Chang Y."/>
            <person name="Wang S."/>
            <person name="Sekimoto S."/>
            <person name="Aerts A.L."/>
            <person name="Choi C."/>
            <person name="Clum A."/>
            <person name="LaButti K.M."/>
            <person name="Lindquist E.A."/>
            <person name="Yee Ngan C."/>
            <person name="Ohm R.A."/>
            <person name="Salamov A.A."/>
            <person name="Grigoriev I.V."/>
            <person name="Spatafora J.W."/>
            <person name="Berbee M.L."/>
        </authorList>
    </citation>
    <scope>NUCLEOTIDE SEQUENCE [LARGE SCALE GENOMIC DNA]</scope>
    <source>
        <strain evidence="2 3">NRRL 28638</strain>
    </source>
</reference>
<dbReference type="EMBL" id="KQ965157">
    <property type="protein sequence ID" value="KXN64814.1"/>
    <property type="molecule type" value="Genomic_DNA"/>
</dbReference>
<name>A0A137NQ40_CONC2</name>
<feature type="non-terminal residue" evidence="2">
    <location>
        <position position="1"/>
    </location>
</feature>
<sequence length="320" mass="37337">APENIKQLEDTHTSPIEIQPGHTHRNRVRSVPFVEISESASHSSTHRSQQAHYDSKSEHNSSTHTQTDTNHNPKENNYDESVDSKPNHMHGEHSELYSHLNSDNNQDRQFEHDGDLALDDSRIYHISSWDSILSHDPYDQAIPEHVPEHMDHPNQASESYVRTYSALEEWWYGLWGIELYSRSPEIPVEQNIEHEQGDSEESRNIFQQATHGLFGYEKATEDQDEEYEDLDSRYGGKDKKIVREYQQLPYMIAFPGMYYYPPNPWNYPQRNQANYPPQSQTNYSSSYPVRQNPQQYRLRYPSQNSGSYPANNPIQQNQAA</sequence>
<feature type="compositionally biased region" description="Basic and acidic residues" evidence="1">
    <location>
        <begin position="71"/>
        <end position="93"/>
    </location>
</feature>
<dbReference type="AlphaFoldDB" id="A0A137NQ40"/>
<evidence type="ECO:0000313" key="2">
    <source>
        <dbReference type="EMBL" id="KXN64814.1"/>
    </source>
</evidence>
<keyword evidence="3" id="KW-1185">Reference proteome</keyword>
<proteinExistence type="predicted"/>
<feature type="compositionally biased region" description="Low complexity" evidence="1">
    <location>
        <begin position="37"/>
        <end position="52"/>
    </location>
</feature>
<organism evidence="2 3">
    <name type="scientific">Conidiobolus coronatus (strain ATCC 28846 / CBS 209.66 / NRRL 28638)</name>
    <name type="common">Delacroixia coronata</name>
    <dbReference type="NCBI Taxonomy" id="796925"/>
    <lineage>
        <taxon>Eukaryota</taxon>
        <taxon>Fungi</taxon>
        <taxon>Fungi incertae sedis</taxon>
        <taxon>Zoopagomycota</taxon>
        <taxon>Entomophthoromycotina</taxon>
        <taxon>Entomophthoromycetes</taxon>
        <taxon>Entomophthorales</taxon>
        <taxon>Ancylistaceae</taxon>
        <taxon>Conidiobolus</taxon>
    </lineage>
</organism>
<accession>A0A137NQ40</accession>
<feature type="compositionally biased region" description="Basic and acidic residues" evidence="1">
    <location>
        <begin position="1"/>
        <end position="12"/>
    </location>
</feature>
<feature type="region of interest" description="Disordered" evidence="1">
    <location>
        <begin position="1"/>
        <end position="93"/>
    </location>
</feature>
<feature type="region of interest" description="Disordered" evidence="1">
    <location>
        <begin position="270"/>
        <end position="320"/>
    </location>
</feature>
<evidence type="ECO:0000256" key="1">
    <source>
        <dbReference type="SAM" id="MobiDB-lite"/>
    </source>
</evidence>
<gene>
    <name evidence="2" type="ORF">CONCODRAFT_13887</name>
</gene>
<evidence type="ECO:0000313" key="3">
    <source>
        <dbReference type="Proteomes" id="UP000070444"/>
    </source>
</evidence>